<dbReference type="Proteomes" id="UP001178507">
    <property type="component" value="Unassembled WGS sequence"/>
</dbReference>
<evidence type="ECO:0000256" key="7">
    <source>
        <dbReference type="ARBA" id="ARBA00022912"/>
    </source>
</evidence>
<evidence type="ECO:0000256" key="9">
    <source>
        <dbReference type="ARBA" id="ARBA00047761"/>
    </source>
</evidence>
<evidence type="ECO:0000256" key="6">
    <source>
        <dbReference type="ARBA" id="ARBA00022833"/>
    </source>
</evidence>
<evidence type="ECO:0000256" key="5">
    <source>
        <dbReference type="ARBA" id="ARBA00022801"/>
    </source>
</evidence>
<evidence type="ECO:0000256" key="10">
    <source>
        <dbReference type="ARBA" id="ARBA00048336"/>
    </source>
</evidence>
<dbReference type="GO" id="GO:0005634">
    <property type="term" value="C:nucleus"/>
    <property type="evidence" value="ECO:0007669"/>
    <property type="project" value="UniProtKB-SubCell"/>
</dbReference>
<dbReference type="GO" id="GO:0043175">
    <property type="term" value="F:RNA polymerase core enzyme binding"/>
    <property type="evidence" value="ECO:0007669"/>
    <property type="project" value="UniProtKB-UniRule"/>
</dbReference>
<dbReference type="GO" id="GO:0008420">
    <property type="term" value="F:RNA polymerase II CTD heptapeptide repeat phosphatase activity"/>
    <property type="evidence" value="ECO:0007669"/>
    <property type="project" value="UniProtKB-UniRule"/>
</dbReference>
<protein>
    <recommendedName>
        <fullName evidence="12">RNA polymerase II subunit B1 CTD phosphatase RPAP2 homolog</fullName>
        <ecNumber evidence="12">3.1.3.16</ecNumber>
    </recommendedName>
</protein>
<dbReference type="EMBL" id="CAUJNA010002913">
    <property type="protein sequence ID" value="CAJ1394681.1"/>
    <property type="molecule type" value="Genomic_DNA"/>
</dbReference>
<evidence type="ECO:0000256" key="1">
    <source>
        <dbReference type="ARBA" id="ARBA00004123"/>
    </source>
</evidence>
<reference evidence="15" key="1">
    <citation type="submission" date="2023-08" db="EMBL/GenBank/DDBJ databases">
        <authorList>
            <person name="Chen Y."/>
            <person name="Shah S."/>
            <person name="Dougan E. K."/>
            <person name="Thang M."/>
            <person name="Chan C."/>
        </authorList>
    </citation>
    <scope>NUCLEOTIDE SEQUENCE</scope>
</reference>
<feature type="compositionally biased region" description="Basic and acidic residues" evidence="13">
    <location>
        <begin position="217"/>
        <end position="229"/>
    </location>
</feature>
<gene>
    <name evidence="15" type="ORF">EVOR1521_LOCUS19290</name>
</gene>
<keyword evidence="16" id="KW-1185">Reference proteome</keyword>
<keyword evidence="7 12" id="KW-0904">Protein phosphatase</keyword>
<dbReference type="AlphaFoldDB" id="A0AA36IXG6"/>
<keyword evidence="3 12" id="KW-0479">Metal-binding</keyword>
<evidence type="ECO:0000256" key="8">
    <source>
        <dbReference type="ARBA" id="ARBA00023242"/>
    </source>
</evidence>
<evidence type="ECO:0000256" key="11">
    <source>
        <dbReference type="PROSITE-ProRule" id="PRU00812"/>
    </source>
</evidence>
<organism evidence="15 16">
    <name type="scientific">Effrenium voratum</name>
    <dbReference type="NCBI Taxonomy" id="2562239"/>
    <lineage>
        <taxon>Eukaryota</taxon>
        <taxon>Sar</taxon>
        <taxon>Alveolata</taxon>
        <taxon>Dinophyceae</taxon>
        <taxon>Suessiales</taxon>
        <taxon>Symbiodiniaceae</taxon>
        <taxon>Effrenium</taxon>
    </lineage>
</organism>
<evidence type="ECO:0000259" key="14">
    <source>
        <dbReference type="PROSITE" id="PS51479"/>
    </source>
</evidence>
<feature type="compositionally biased region" description="Acidic residues" evidence="13">
    <location>
        <begin position="230"/>
        <end position="239"/>
    </location>
</feature>
<name>A0AA36IXG6_9DINO</name>
<comment type="catalytic activity">
    <reaction evidence="10 12">
        <text>O-phospho-L-threonyl-[protein] + H2O = L-threonyl-[protein] + phosphate</text>
        <dbReference type="Rhea" id="RHEA:47004"/>
        <dbReference type="Rhea" id="RHEA-COMP:11060"/>
        <dbReference type="Rhea" id="RHEA-COMP:11605"/>
        <dbReference type="ChEBI" id="CHEBI:15377"/>
        <dbReference type="ChEBI" id="CHEBI:30013"/>
        <dbReference type="ChEBI" id="CHEBI:43474"/>
        <dbReference type="ChEBI" id="CHEBI:61977"/>
        <dbReference type="EC" id="3.1.3.16"/>
    </reaction>
</comment>
<keyword evidence="8 12" id="KW-0539">Nucleus</keyword>
<dbReference type="PANTHER" id="PTHR14732:SF0">
    <property type="entry name" value="RNA POLYMERASE II SUBUNIT B1 CTD PHOSPHATASE RPAP2-RELATED"/>
    <property type="match status" value="1"/>
</dbReference>
<keyword evidence="5 12" id="KW-0378">Hydrolase</keyword>
<comment type="catalytic activity">
    <reaction evidence="9 12">
        <text>O-phospho-L-seryl-[protein] + H2O = L-seryl-[protein] + phosphate</text>
        <dbReference type="Rhea" id="RHEA:20629"/>
        <dbReference type="Rhea" id="RHEA-COMP:9863"/>
        <dbReference type="Rhea" id="RHEA-COMP:11604"/>
        <dbReference type="ChEBI" id="CHEBI:15377"/>
        <dbReference type="ChEBI" id="CHEBI:29999"/>
        <dbReference type="ChEBI" id="CHEBI:43474"/>
        <dbReference type="ChEBI" id="CHEBI:83421"/>
        <dbReference type="EC" id="3.1.3.16"/>
    </reaction>
</comment>
<evidence type="ECO:0000313" key="15">
    <source>
        <dbReference type="EMBL" id="CAJ1394681.1"/>
    </source>
</evidence>
<evidence type="ECO:0000256" key="3">
    <source>
        <dbReference type="ARBA" id="ARBA00022723"/>
    </source>
</evidence>
<dbReference type="PANTHER" id="PTHR14732">
    <property type="entry name" value="RNA POLYMERASE II SUBUNIT B1 CTD PHOSPHATASE RPAP2-RELATED"/>
    <property type="match status" value="1"/>
</dbReference>
<evidence type="ECO:0000256" key="4">
    <source>
        <dbReference type="ARBA" id="ARBA00022771"/>
    </source>
</evidence>
<feature type="domain" description="RTR1-type" evidence="14">
    <location>
        <begin position="52"/>
        <end position="135"/>
    </location>
</feature>
<proteinExistence type="inferred from homology"/>
<evidence type="ECO:0000256" key="2">
    <source>
        <dbReference type="ARBA" id="ARBA00005676"/>
    </source>
</evidence>
<dbReference type="InterPro" id="IPR039693">
    <property type="entry name" value="Rtr1/RPAP2"/>
</dbReference>
<evidence type="ECO:0000313" key="16">
    <source>
        <dbReference type="Proteomes" id="UP001178507"/>
    </source>
</evidence>
<dbReference type="Pfam" id="PF04181">
    <property type="entry name" value="RPAP2_Rtr1"/>
    <property type="match status" value="1"/>
</dbReference>
<feature type="region of interest" description="Disordered" evidence="13">
    <location>
        <begin position="177"/>
        <end position="257"/>
    </location>
</feature>
<evidence type="ECO:0000256" key="12">
    <source>
        <dbReference type="RuleBase" id="RU367080"/>
    </source>
</evidence>
<keyword evidence="6 12" id="KW-0862">Zinc</keyword>
<dbReference type="InterPro" id="IPR007308">
    <property type="entry name" value="Rtr1/RPAP2_dom"/>
</dbReference>
<sequence>MAPAANARRPRSSSRRRKIKEELEARQLNFKEVWQLQQELVREAAKPALMEAAQQLLQAAHYDAVVEERSLEQLCGFPACTRNIQVPERKRWAVNYATKEVLDAAELRSFCSPGCRQRSHRFRAQLQPEPPYLRPAAAVASTRAALSETKAKEVPKVRPRAVVRFSRERQSYSVQYKDYDGGGALPDMPAVKEAPRESVLNGSVRERMEPTKPALQVKREAGQDTKPDTPQDEDTDEDEHVNFSDSDGDSDLYDADAVPDGKTSVPWIRAWAVLSGWMTETAKAVLRGASLDRSEERRPCHKGRRDLLTELLTSRLPGELSFMACRYYELVSCLGVHETLPSVTEHRLYDLLAAILIRGLYLSDQQRGLFDLNHTQVALLDRSMQESAKFMGIAEEELPMLVQIL</sequence>
<dbReference type="GO" id="GO:0005737">
    <property type="term" value="C:cytoplasm"/>
    <property type="evidence" value="ECO:0007669"/>
    <property type="project" value="TreeGrafter"/>
</dbReference>
<evidence type="ECO:0000256" key="13">
    <source>
        <dbReference type="SAM" id="MobiDB-lite"/>
    </source>
</evidence>
<keyword evidence="4 12" id="KW-0863">Zinc-finger</keyword>
<dbReference type="InterPro" id="IPR038534">
    <property type="entry name" value="Rtr1/RPAP2_sf"/>
</dbReference>
<dbReference type="PROSITE" id="PS51479">
    <property type="entry name" value="ZF_RTR1"/>
    <property type="match status" value="1"/>
</dbReference>
<comment type="function">
    <text evidence="12">Putative RNA polymerase II subunit B1 C-terminal domain (CTD) phosphatase involved in RNA polymerase II transcription regulation.</text>
</comment>
<dbReference type="GO" id="GO:0008270">
    <property type="term" value="F:zinc ion binding"/>
    <property type="evidence" value="ECO:0007669"/>
    <property type="project" value="UniProtKB-KW"/>
</dbReference>
<accession>A0AA36IXG6</accession>
<comment type="similarity">
    <text evidence="2 11 12">Belongs to the RPAP2 family.</text>
</comment>
<comment type="subcellular location">
    <subcellularLocation>
        <location evidence="1 12">Nucleus</location>
    </subcellularLocation>
</comment>
<dbReference type="EC" id="3.1.3.16" evidence="12"/>
<dbReference type="Gene3D" id="1.25.40.820">
    <property type="match status" value="1"/>
</dbReference>
<comment type="caution">
    <text evidence="15">The sequence shown here is derived from an EMBL/GenBank/DDBJ whole genome shotgun (WGS) entry which is preliminary data.</text>
</comment>